<evidence type="ECO:0000256" key="2">
    <source>
        <dbReference type="ARBA" id="ARBA00022801"/>
    </source>
</evidence>
<feature type="signal peptide" evidence="3">
    <location>
        <begin position="1"/>
        <end position="20"/>
    </location>
</feature>
<evidence type="ECO:0000256" key="3">
    <source>
        <dbReference type="RuleBase" id="RU361235"/>
    </source>
</evidence>
<comment type="caution">
    <text evidence="5">The sequence shown here is derived from an EMBL/GenBank/DDBJ whole genome shotgun (WGS) entry which is preliminary data.</text>
</comment>
<dbReference type="Pfam" id="PF00135">
    <property type="entry name" value="COesterase"/>
    <property type="match status" value="1"/>
</dbReference>
<accession>A0A9W7W2V6</accession>
<dbReference type="AlphaFoldDB" id="A0A9W7W2V6"/>
<evidence type="ECO:0000259" key="4">
    <source>
        <dbReference type="Pfam" id="PF00135"/>
    </source>
</evidence>
<evidence type="ECO:0000256" key="1">
    <source>
        <dbReference type="ARBA" id="ARBA00005964"/>
    </source>
</evidence>
<dbReference type="InterPro" id="IPR029058">
    <property type="entry name" value="AB_hydrolase_fold"/>
</dbReference>
<dbReference type="InterPro" id="IPR019826">
    <property type="entry name" value="Carboxylesterase_B_AS"/>
</dbReference>
<feature type="chain" id="PRO_5041012199" description="Carboxylic ester hydrolase" evidence="3">
    <location>
        <begin position="21"/>
        <end position="489"/>
    </location>
</feature>
<dbReference type="PANTHER" id="PTHR43918">
    <property type="entry name" value="ACETYLCHOLINESTERASE"/>
    <property type="match status" value="1"/>
</dbReference>
<dbReference type="InterPro" id="IPR019819">
    <property type="entry name" value="Carboxylesterase_B_CS"/>
</dbReference>
<keyword evidence="3" id="KW-0732">Signal</keyword>
<keyword evidence="6" id="KW-1185">Reference proteome</keyword>
<comment type="similarity">
    <text evidence="1 3">Belongs to the type-B carboxylesterase/lipase family.</text>
</comment>
<reference evidence="5 6" key="2">
    <citation type="journal article" date="2021" name="Curr. Genet.">
        <title>Genetic response to nitrogen starvation in the aggressive Eucalyptus foliar pathogen Teratosphaeria destructans.</title>
        <authorList>
            <person name="Havenga M."/>
            <person name="Wingfield B.D."/>
            <person name="Wingfield M.J."/>
            <person name="Dreyer L.L."/>
            <person name="Roets F."/>
            <person name="Aylward J."/>
        </authorList>
    </citation>
    <scope>NUCLEOTIDE SEQUENCE [LARGE SCALE GENOMIC DNA]</scope>
    <source>
        <strain evidence="5">CMW44962</strain>
    </source>
</reference>
<dbReference type="EMBL" id="RIBY02001833">
    <property type="protein sequence ID" value="KAH9828096.1"/>
    <property type="molecule type" value="Genomic_DNA"/>
</dbReference>
<dbReference type="PANTHER" id="PTHR43918:SF4">
    <property type="entry name" value="CARBOXYLIC ESTER HYDROLASE"/>
    <property type="match status" value="1"/>
</dbReference>
<dbReference type="Gene3D" id="3.40.50.1820">
    <property type="entry name" value="alpha/beta hydrolase"/>
    <property type="match status" value="1"/>
</dbReference>
<dbReference type="PROSITE" id="PS00941">
    <property type="entry name" value="CARBOXYLESTERASE_B_2"/>
    <property type="match status" value="1"/>
</dbReference>
<dbReference type="GO" id="GO:0052689">
    <property type="term" value="F:carboxylic ester hydrolase activity"/>
    <property type="evidence" value="ECO:0007669"/>
    <property type="project" value="TreeGrafter"/>
</dbReference>
<dbReference type="PROSITE" id="PS00122">
    <property type="entry name" value="CARBOXYLESTERASE_B_1"/>
    <property type="match status" value="1"/>
</dbReference>
<name>A0A9W7W2V6_9PEZI</name>
<reference evidence="5 6" key="1">
    <citation type="journal article" date="2018" name="IMA Fungus">
        <title>IMA Genome-F 10: Nine draft genome sequences of Claviceps purpurea s.lat., including C. arundinis, C. humidiphila, and C. cf. spartinae, pseudomolecules for the pitch canker pathogen Fusarium circinatum, draft genome of Davidsoniella eucalypti, Grosmannia galeiformis, Quambalaria eucalypti, and Teratosphaeria destructans.</title>
        <authorList>
            <person name="Wingfield B.D."/>
            <person name="Liu M."/>
            <person name="Nguyen H.D."/>
            <person name="Lane F.A."/>
            <person name="Morgan S.W."/>
            <person name="De Vos L."/>
            <person name="Wilken P.M."/>
            <person name="Duong T.A."/>
            <person name="Aylward J."/>
            <person name="Coetzee M.P."/>
            <person name="Dadej K."/>
            <person name="De Beer Z.W."/>
            <person name="Findlay W."/>
            <person name="Havenga M."/>
            <person name="Kolarik M."/>
            <person name="Menzies J.G."/>
            <person name="Naidoo K."/>
            <person name="Pochopski O."/>
            <person name="Shoukouhi P."/>
            <person name="Santana Q.C."/>
            <person name="Seifert K.A."/>
            <person name="Soal N."/>
            <person name="Steenkamp E.T."/>
            <person name="Tatham C.T."/>
            <person name="van der Nest M.A."/>
            <person name="Wingfield M.J."/>
        </authorList>
    </citation>
    <scope>NUCLEOTIDE SEQUENCE [LARGE SCALE GENOMIC DNA]</scope>
    <source>
        <strain evidence="5">CMW44962</strain>
    </source>
</reference>
<organism evidence="5 6">
    <name type="scientific">Teratosphaeria destructans</name>
    <dbReference type="NCBI Taxonomy" id="418781"/>
    <lineage>
        <taxon>Eukaryota</taxon>
        <taxon>Fungi</taxon>
        <taxon>Dikarya</taxon>
        <taxon>Ascomycota</taxon>
        <taxon>Pezizomycotina</taxon>
        <taxon>Dothideomycetes</taxon>
        <taxon>Dothideomycetidae</taxon>
        <taxon>Mycosphaerellales</taxon>
        <taxon>Teratosphaeriaceae</taxon>
        <taxon>Teratosphaeria</taxon>
    </lineage>
</organism>
<feature type="domain" description="Carboxylesterase type B" evidence="4">
    <location>
        <begin position="45"/>
        <end position="488"/>
    </location>
</feature>
<evidence type="ECO:0000313" key="5">
    <source>
        <dbReference type="EMBL" id="KAH9828096.1"/>
    </source>
</evidence>
<dbReference type="Proteomes" id="UP001138500">
    <property type="component" value="Unassembled WGS sequence"/>
</dbReference>
<gene>
    <name evidence="5" type="ORF">Tdes44962_MAKER09483</name>
</gene>
<proteinExistence type="inferred from homology"/>
<protein>
    <recommendedName>
        <fullName evidence="3">Carboxylic ester hydrolase</fullName>
        <ecNumber evidence="3">3.1.1.-</ecNumber>
    </recommendedName>
</protein>
<keyword evidence="2 3" id="KW-0378">Hydrolase</keyword>
<sequence length="489" mass="53269">MRSPSPIIPALLLITTPTYAQGYRQLHSRDDAPSPPIINYPGGGPTVTLPNYGTIQGTSSTLRAAIAPINKFLGIPFASPPTRFSPAVPPTPWHPSILNTTAWKPSCIQQFVYPEEAQQFAESLFNTPPAEESEDCLYLNVYAPSTPTPADGRPVLFWIYGGSLQFGHAGQKLYDGSWFAAYDDVIVVTANYRTNVFGFPSSPDLPLTERNLGFLDQRLALQWVQENIGSFGGSPAKVTLFGESAGAFSIDALLTSYDANSTPPFRGAILQSDLYTYRSLPFASSEPSWHTLSDLLGCNNTTSDEIPCMRAANARTMKRLIETHSLTFDSTPDNHTLVSNPSAKRLSGNVPRIPLYAGTNAQEGRLFTYNYPNTTATFLKTTAGLTNETLLAALLAAYPHDDDDETTQTSQIYTDLAFTCPLAKLTADSAALGIPTWRYYFNASFANTQPYPGLGVYHTSEIPIVFGTHDGANTTVQQHALHDAMRGAW</sequence>
<dbReference type="SUPFAM" id="SSF53474">
    <property type="entry name" value="alpha/beta-Hydrolases"/>
    <property type="match status" value="1"/>
</dbReference>
<feature type="non-terminal residue" evidence="5">
    <location>
        <position position="489"/>
    </location>
</feature>
<dbReference type="EC" id="3.1.1.-" evidence="3"/>
<dbReference type="OrthoDB" id="408631at2759"/>
<evidence type="ECO:0000313" key="6">
    <source>
        <dbReference type="Proteomes" id="UP001138500"/>
    </source>
</evidence>
<dbReference type="InterPro" id="IPR002018">
    <property type="entry name" value="CarbesteraseB"/>
</dbReference>
<dbReference type="InterPro" id="IPR050654">
    <property type="entry name" value="AChE-related_enzymes"/>
</dbReference>